<organism evidence="1 2">
    <name type="scientific">Agrocybe chaxingu</name>
    <dbReference type="NCBI Taxonomy" id="84603"/>
    <lineage>
        <taxon>Eukaryota</taxon>
        <taxon>Fungi</taxon>
        <taxon>Dikarya</taxon>
        <taxon>Basidiomycota</taxon>
        <taxon>Agaricomycotina</taxon>
        <taxon>Agaricomycetes</taxon>
        <taxon>Agaricomycetidae</taxon>
        <taxon>Agaricales</taxon>
        <taxon>Agaricineae</taxon>
        <taxon>Strophariaceae</taxon>
        <taxon>Agrocybe</taxon>
    </lineage>
</organism>
<protein>
    <submittedName>
        <fullName evidence="1">Uncharacterized protein</fullName>
    </submittedName>
</protein>
<comment type="caution">
    <text evidence="1">The sequence shown here is derived from an EMBL/GenBank/DDBJ whole genome shotgun (WGS) entry which is preliminary data.</text>
</comment>
<evidence type="ECO:0000313" key="1">
    <source>
        <dbReference type="EMBL" id="KAJ3508367.1"/>
    </source>
</evidence>
<gene>
    <name evidence="1" type="ORF">NLJ89_g5790</name>
</gene>
<keyword evidence="2" id="KW-1185">Reference proteome</keyword>
<dbReference type="EMBL" id="JANKHO010000568">
    <property type="protein sequence ID" value="KAJ3508367.1"/>
    <property type="molecule type" value="Genomic_DNA"/>
</dbReference>
<dbReference type="InterPro" id="IPR032675">
    <property type="entry name" value="LRR_dom_sf"/>
</dbReference>
<name>A0A9W8MX09_9AGAR</name>
<accession>A0A9W8MX09</accession>
<dbReference type="Gene3D" id="3.80.10.10">
    <property type="entry name" value="Ribonuclease Inhibitor"/>
    <property type="match status" value="1"/>
</dbReference>
<proteinExistence type="predicted"/>
<dbReference type="OrthoDB" id="3270987at2759"/>
<dbReference type="AlphaFoldDB" id="A0A9W8MX09"/>
<reference evidence="1" key="1">
    <citation type="submission" date="2022-07" db="EMBL/GenBank/DDBJ databases">
        <title>Genome Sequence of Agrocybe chaxingu.</title>
        <authorList>
            <person name="Buettner E."/>
        </authorList>
    </citation>
    <scope>NUCLEOTIDE SEQUENCE</scope>
    <source>
        <strain evidence="1">MP-N11</strain>
    </source>
</reference>
<dbReference type="SUPFAM" id="SSF52047">
    <property type="entry name" value="RNI-like"/>
    <property type="match status" value="1"/>
</dbReference>
<sequence length="293" mass="32568">MQHIQPAPSNVILKCTPMKLLDISWDQVMTMEILGCDLPDCLDVLRSVPGMTQLKFNCINIDDFLSGAQPATHGSLRSLKITETSLTDLLPLLILPDLQELFVDYTSLFIDYTSLASEVTDFVKQSGCQLTRLTIEFSYEKNTEDTERYIITLLEYIPTLQDLRLADVHLTDVFFQRLKPANSTATSGSTSLEAPTGTFLPALHTLFIDCAKNFSWLSVCDIFIPASRYSSPSVKVFRLVISSDTSWGSGKVSIDRSAADFLISARKRFNAQITVVCEGIDMLSAIEAEEDAK</sequence>
<dbReference type="Proteomes" id="UP001148786">
    <property type="component" value="Unassembled WGS sequence"/>
</dbReference>
<evidence type="ECO:0000313" key="2">
    <source>
        <dbReference type="Proteomes" id="UP001148786"/>
    </source>
</evidence>